<evidence type="ECO:0000313" key="2">
    <source>
        <dbReference type="Proteomes" id="UP000263377"/>
    </source>
</evidence>
<gene>
    <name evidence="1" type="ORF">DR950_24090</name>
</gene>
<dbReference type="EMBL" id="QVIG01000001">
    <property type="protein sequence ID" value="RGD63090.1"/>
    <property type="molecule type" value="Genomic_DNA"/>
</dbReference>
<dbReference type="InterPro" id="IPR011042">
    <property type="entry name" value="6-blade_b-propeller_TolB-like"/>
</dbReference>
<comment type="caution">
    <text evidence="1">The sequence shown here is derived from an EMBL/GenBank/DDBJ whole genome shotgun (WGS) entry which is preliminary data.</text>
</comment>
<name>A0A373A6B5_9ACTN</name>
<evidence type="ECO:0000313" key="1">
    <source>
        <dbReference type="EMBL" id="RGD63090.1"/>
    </source>
</evidence>
<reference evidence="1 2" key="1">
    <citation type="submission" date="2018-08" db="EMBL/GenBank/DDBJ databases">
        <title>Diversity &amp; Physiological Properties of Lignin-Decomposing Actinobacteria from Soil.</title>
        <authorList>
            <person name="Roh S.G."/>
            <person name="Kim S.B."/>
        </authorList>
    </citation>
    <scope>NUCLEOTIDE SEQUENCE [LARGE SCALE GENOMIC DNA]</scope>
    <source>
        <strain evidence="1 2">MMS17-GH009</strain>
    </source>
</reference>
<dbReference type="AlphaFoldDB" id="A0A373A6B5"/>
<protein>
    <recommendedName>
        <fullName evidence="3">NHL repeat containing protein</fullName>
    </recommendedName>
</protein>
<dbReference type="SUPFAM" id="SSF101898">
    <property type="entry name" value="NHL repeat"/>
    <property type="match status" value="1"/>
</dbReference>
<sequence>MVLGATAAGGAVGRAPFLGPLNTVSPVASTVPANGDVNPYGTFVIRHSTGRLHRGNVLISNFNNAQNQQGTGTTLVQVSPDGAVSTFAQIDPAHLPGPCPGGVGLSTALTVLPGGWVVVGSTPTTDGTSATVQAGCLLVLDSNGTVRETIAGDGINGPWDMTAVSSGDRDELFVTNLLNGTVAGGGAEVDQGTVLRITLCRPGGAPPQRIATTRIGSGFGQRTDPAALVIGPTGVGLGHDDTLYVADTLANRIAAIPDAVHRVSDAGTGTTVSTGGNLNGPLGLAVAPGGDVLTVNSGDGNLVETTPAGDQVAVRTLDDSGTPPGAGALFGLAVDLDRDAVYFVDDATNSLNVLH</sequence>
<organism evidence="1 2">
    <name type="scientific">Kitasatospora xanthocidica</name>
    <dbReference type="NCBI Taxonomy" id="83382"/>
    <lineage>
        <taxon>Bacteria</taxon>
        <taxon>Bacillati</taxon>
        <taxon>Actinomycetota</taxon>
        <taxon>Actinomycetes</taxon>
        <taxon>Kitasatosporales</taxon>
        <taxon>Streptomycetaceae</taxon>
        <taxon>Kitasatospora</taxon>
    </lineage>
</organism>
<proteinExistence type="predicted"/>
<keyword evidence="2" id="KW-1185">Reference proteome</keyword>
<evidence type="ECO:0008006" key="3">
    <source>
        <dbReference type="Google" id="ProtNLM"/>
    </source>
</evidence>
<accession>A0A373A6B5</accession>
<dbReference type="Gene3D" id="2.120.10.30">
    <property type="entry name" value="TolB, C-terminal domain"/>
    <property type="match status" value="1"/>
</dbReference>
<dbReference type="Proteomes" id="UP000263377">
    <property type="component" value="Unassembled WGS sequence"/>
</dbReference>